<evidence type="ECO:0000256" key="1">
    <source>
        <dbReference type="ARBA" id="ARBA00023015"/>
    </source>
</evidence>
<dbReference type="PANTHER" id="PTHR30136">
    <property type="entry name" value="HELIX-TURN-HELIX TRANSCRIPTIONAL REGULATOR, ICLR FAMILY"/>
    <property type="match status" value="1"/>
</dbReference>
<dbReference type="GO" id="GO:0003677">
    <property type="term" value="F:DNA binding"/>
    <property type="evidence" value="ECO:0007669"/>
    <property type="project" value="UniProtKB-KW"/>
</dbReference>
<gene>
    <name evidence="8" type="ORF">E4T21_05905</name>
</gene>
<dbReference type="Gene3D" id="1.10.10.10">
    <property type="entry name" value="Winged helix-like DNA-binding domain superfamily/Winged helix DNA-binding domain"/>
    <property type="match status" value="1"/>
</dbReference>
<dbReference type="GO" id="GO:0045892">
    <property type="term" value="P:negative regulation of DNA-templated transcription"/>
    <property type="evidence" value="ECO:0007669"/>
    <property type="project" value="TreeGrafter"/>
</dbReference>
<keyword evidence="1" id="KW-0805">Transcription regulation</keyword>
<evidence type="ECO:0000259" key="6">
    <source>
        <dbReference type="PROSITE" id="PS51077"/>
    </source>
</evidence>
<dbReference type="OrthoDB" id="9807558at2"/>
<evidence type="ECO:0000256" key="4">
    <source>
        <dbReference type="ARBA" id="ARBA00040379"/>
    </source>
</evidence>
<dbReference type="SUPFAM" id="SSF55781">
    <property type="entry name" value="GAF domain-like"/>
    <property type="match status" value="1"/>
</dbReference>
<evidence type="ECO:0000256" key="5">
    <source>
        <dbReference type="ARBA" id="ARBA00042627"/>
    </source>
</evidence>
<proteinExistence type="predicted"/>
<evidence type="ECO:0000313" key="8">
    <source>
        <dbReference type="EMBL" id="QEM81130.1"/>
    </source>
</evidence>
<dbReference type="AlphaFoldDB" id="A0A5C1NE30"/>
<feature type="domain" description="HTH iclR-type" evidence="6">
    <location>
        <begin position="14"/>
        <end position="76"/>
    </location>
</feature>
<dbReference type="Pfam" id="PF01614">
    <property type="entry name" value="IclR_C"/>
    <property type="match status" value="1"/>
</dbReference>
<dbReference type="InterPro" id="IPR014757">
    <property type="entry name" value="Tscrpt_reg_IclR_C"/>
</dbReference>
<dbReference type="InterPro" id="IPR029016">
    <property type="entry name" value="GAF-like_dom_sf"/>
</dbReference>
<dbReference type="EMBL" id="CP038437">
    <property type="protein sequence ID" value="QEM81130.1"/>
    <property type="molecule type" value="Genomic_DNA"/>
</dbReference>
<evidence type="ECO:0000313" key="9">
    <source>
        <dbReference type="Proteomes" id="UP000324285"/>
    </source>
</evidence>
<dbReference type="InterPro" id="IPR036390">
    <property type="entry name" value="WH_DNA-bd_sf"/>
</dbReference>
<keyword evidence="3" id="KW-0804">Transcription</keyword>
<dbReference type="InterPro" id="IPR036388">
    <property type="entry name" value="WH-like_DNA-bd_sf"/>
</dbReference>
<dbReference type="KEGG" id="hbh:E4T21_05905"/>
<sequence length="281" mass="31008">MTTSRLDARSIEGDTPAQRLLALLEVIAEKDQYFTLQSLVDETGMPKPTLHRMLQQLENSGMLQREADNRHYSKGTRLRRLAETLLLNDTVQGARHAVLAELVREVGESCNITALAGAEVLYLDRVETSAPLRFYLHPGSRVPAHCSASGKLFLAQMSPAQRRRLLAEVPLSSFTRNTITDIKALEIEIEQVRQQGYAFDDEEFLPGLLCIAVLAPNPSGVSNVGLAIQAPIMRMDRQRALECLPVLERAAAAIAQINQGAVPDSMDDLEIDKQEIQQLGG</sequence>
<keyword evidence="9" id="KW-1185">Reference proteome</keyword>
<reference evidence="8" key="1">
    <citation type="submission" date="2021-02" db="EMBL/GenBank/DDBJ databases">
        <title>Strain Y2R2, a novel species of the genus Halomonas.</title>
        <authorList>
            <person name="Huang H."/>
        </authorList>
    </citation>
    <scope>NUCLEOTIDE SEQUENCE</scope>
    <source>
        <strain evidence="8">Y2R2</strain>
    </source>
</reference>
<dbReference type="PANTHER" id="PTHR30136:SF24">
    <property type="entry name" value="HTH-TYPE TRANSCRIPTIONAL REPRESSOR ALLR"/>
    <property type="match status" value="1"/>
</dbReference>
<accession>A0A5C1NE30</accession>
<evidence type="ECO:0000259" key="7">
    <source>
        <dbReference type="PROSITE" id="PS51078"/>
    </source>
</evidence>
<dbReference type="GO" id="GO:0003700">
    <property type="term" value="F:DNA-binding transcription factor activity"/>
    <property type="evidence" value="ECO:0007669"/>
    <property type="project" value="TreeGrafter"/>
</dbReference>
<protein>
    <recommendedName>
        <fullName evidence="4">HTH-type transcriptional repressor AllR</fullName>
    </recommendedName>
    <alternativeName>
        <fullName evidence="5">Negative regulator of allantoin and glyoxylate utilization operons</fullName>
    </alternativeName>
</protein>
<dbReference type="PROSITE" id="PS51077">
    <property type="entry name" value="HTH_ICLR"/>
    <property type="match status" value="1"/>
</dbReference>
<dbReference type="Pfam" id="PF09339">
    <property type="entry name" value="HTH_IclR"/>
    <property type="match status" value="1"/>
</dbReference>
<keyword evidence="2" id="KW-0238">DNA-binding</keyword>
<feature type="domain" description="IclR-ED" evidence="7">
    <location>
        <begin position="77"/>
        <end position="260"/>
    </location>
</feature>
<dbReference type="RefSeq" id="WP_149284144.1">
    <property type="nucleotide sequence ID" value="NZ_CP038437.2"/>
</dbReference>
<organism evidence="8 9">
    <name type="scientific">Halomonas binhaiensis</name>
    <dbReference type="NCBI Taxonomy" id="2562282"/>
    <lineage>
        <taxon>Bacteria</taxon>
        <taxon>Pseudomonadati</taxon>
        <taxon>Pseudomonadota</taxon>
        <taxon>Gammaproteobacteria</taxon>
        <taxon>Oceanospirillales</taxon>
        <taxon>Halomonadaceae</taxon>
        <taxon>Halomonas</taxon>
    </lineage>
</organism>
<dbReference type="PROSITE" id="PS51078">
    <property type="entry name" value="ICLR_ED"/>
    <property type="match status" value="1"/>
</dbReference>
<dbReference type="Gene3D" id="3.30.450.40">
    <property type="match status" value="1"/>
</dbReference>
<dbReference type="SMART" id="SM00346">
    <property type="entry name" value="HTH_ICLR"/>
    <property type="match status" value="1"/>
</dbReference>
<evidence type="ECO:0000256" key="3">
    <source>
        <dbReference type="ARBA" id="ARBA00023163"/>
    </source>
</evidence>
<name>A0A5C1NE30_9GAMM</name>
<dbReference type="SUPFAM" id="SSF46785">
    <property type="entry name" value="Winged helix' DNA-binding domain"/>
    <property type="match status" value="1"/>
</dbReference>
<evidence type="ECO:0000256" key="2">
    <source>
        <dbReference type="ARBA" id="ARBA00023125"/>
    </source>
</evidence>
<dbReference type="InterPro" id="IPR050707">
    <property type="entry name" value="HTH_MetabolicPath_Reg"/>
</dbReference>
<dbReference type="InterPro" id="IPR005471">
    <property type="entry name" value="Tscrpt_reg_IclR_N"/>
</dbReference>
<dbReference type="Proteomes" id="UP000324285">
    <property type="component" value="Chromosome"/>
</dbReference>